<comment type="caution">
    <text evidence="1">The sequence shown here is derived from an EMBL/GenBank/DDBJ whole genome shotgun (WGS) entry which is preliminary data.</text>
</comment>
<gene>
    <name evidence="1" type="ORF">M9H77_26920</name>
</gene>
<dbReference type="EMBL" id="CM044706">
    <property type="protein sequence ID" value="KAI5658127.1"/>
    <property type="molecule type" value="Genomic_DNA"/>
</dbReference>
<dbReference type="Proteomes" id="UP001060085">
    <property type="component" value="Linkage Group LG06"/>
</dbReference>
<name>A0ACC0ADR8_CATRO</name>
<protein>
    <submittedName>
        <fullName evidence="1">Uncharacterized protein</fullName>
    </submittedName>
</protein>
<keyword evidence="2" id="KW-1185">Reference proteome</keyword>
<evidence type="ECO:0000313" key="2">
    <source>
        <dbReference type="Proteomes" id="UP001060085"/>
    </source>
</evidence>
<reference evidence="2" key="1">
    <citation type="journal article" date="2023" name="Nat. Plants">
        <title>Single-cell RNA sequencing provides a high-resolution roadmap for understanding the multicellular compartmentation of specialized metabolism.</title>
        <authorList>
            <person name="Sun S."/>
            <person name="Shen X."/>
            <person name="Li Y."/>
            <person name="Li Y."/>
            <person name="Wang S."/>
            <person name="Li R."/>
            <person name="Zhang H."/>
            <person name="Shen G."/>
            <person name="Guo B."/>
            <person name="Wei J."/>
            <person name="Xu J."/>
            <person name="St-Pierre B."/>
            <person name="Chen S."/>
            <person name="Sun C."/>
        </authorList>
    </citation>
    <scope>NUCLEOTIDE SEQUENCE [LARGE SCALE GENOMIC DNA]</scope>
</reference>
<organism evidence="1 2">
    <name type="scientific">Catharanthus roseus</name>
    <name type="common">Madagascar periwinkle</name>
    <name type="synonym">Vinca rosea</name>
    <dbReference type="NCBI Taxonomy" id="4058"/>
    <lineage>
        <taxon>Eukaryota</taxon>
        <taxon>Viridiplantae</taxon>
        <taxon>Streptophyta</taxon>
        <taxon>Embryophyta</taxon>
        <taxon>Tracheophyta</taxon>
        <taxon>Spermatophyta</taxon>
        <taxon>Magnoliopsida</taxon>
        <taxon>eudicotyledons</taxon>
        <taxon>Gunneridae</taxon>
        <taxon>Pentapetalae</taxon>
        <taxon>asterids</taxon>
        <taxon>lamiids</taxon>
        <taxon>Gentianales</taxon>
        <taxon>Apocynaceae</taxon>
        <taxon>Rauvolfioideae</taxon>
        <taxon>Vinceae</taxon>
        <taxon>Catharanthinae</taxon>
        <taxon>Catharanthus</taxon>
    </lineage>
</organism>
<proteinExistence type="predicted"/>
<evidence type="ECO:0000313" key="1">
    <source>
        <dbReference type="EMBL" id="KAI5658127.1"/>
    </source>
</evidence>
<sequence length="464" mass="54868">MCQEDVFGKLFKDSLSYHPSYLIVFIRKSSQSYTFLEYPFMLGGATRDHSCDNSLYDSMMNDYYSYVANADSFVLGDENKEEHMLGVFGNKGKSLEKELHQSTRRNINGFSLNLSPLYYEFSFKELNLLLESHSFHESIMVLESENKWRGNFKVLKVHLCGLSKTTFEKRAFKLNLKELIEKHLDYITSFIEILWKDVFLNDLLVQNKNLCVLSLHLAFSGNLFYHLPFKEFLEKMVFEESFAWIFINCKNVLILWDLKSFILYFYSERFHENVSFEFHCPFKDIVGKLFKTLTRSLLFGKVVLNSLYETLESIFRAWHVHSLINFSCITFNSFEKLSSHFHFPFKEVLSIEAFDELPLHEFLSLLCAYLERSHFLSVLAIMFVALFIRNISFLMLPTFLYINEGANLRTNLFKSGSMGIGRGLEAFYWRFGAYHQVYRRSFLLNPQVKREDHWERNELNHPTR</sequence>
<accession>A0ACC0ADR8</accession>